<feature type="region of interest" description="Disordered" evidence="1">
    <location>
        <begin position="1"/>
        <end position="34"/>
    </location>
</feature>
<keyword evidence="3" id="KW-1185">Reference proteome</keyword>
<dbReference type="AlphaFoldDB" id="A0A6A4GGZ0"/>
<dbReference type="EMBL" id="ML770065">
    <property type="protein sequence ID" value="KAE9384882.1"/>
    <property type="molecule type" value="Genomic_DNA"/>
</dbReference>
<proteinExistence type="predicted"/>
<protein>
    <submittedName>
        <fullName evidence="2">Uncharacterized protein</fullName>
    </submittedName>
</protein>
<accession>A0A6A4GGZ0</accession>
<dbReference type="Proteomes" id="UP000799118">
    <property type="component" value="Unassembled WGS sequence"/>
</dbReference>
<gene>
    <name evidence="2" type="ORF">BT96DRAFT_1007616</name>
</gene>
<evidence type="ECO:0000313" key="3">
    <source>
        <dbReference type="Proteomes" id="UP000799118"/>
    </source>
</evidence>
<reference evidence="2" key="1">
    <citation type="journal article" date="2019" name="Environ. Microbiol.">
        <title>Fungal ecological strategies reflected in gene transcription - a case study of two litter decomposers.</title>
        <authorList>
            <person name="Barbi F."/>
            <person name="Kohler A."/>
            <person name="Barry K."/>
            <person name="Baskaran P."/>
            <person name="Daum C."/>
            <person name="Fauchery L."/>
            <person name="Ihrmark K."/>
            <person name="Kuo A."/>
            <person name="LaButti K."/>
            <person name="Lipzen A."/>
            <person name="Morin E."/>
            <person name="Grigoriev I.V."/>
            <person name="Henrissat B."/>
            <person name="Lindahl B."/>
            <person name="Martin F."/>
        </authorList>
    </citation>
    <scope>NUCLEOTIDE SEQUENCE</scope>
    <source>
        <strain evidence="2">JB14</strain>
    </source>
</reference>
<evidence type="ECO:0000256" key="1">
    <source>
        <dbReference type="SAM" id="MobiDB-lite"/>
    </source>
</evidence>
<evidence type="ECO:0000313" key="2">
    <source>
        <dbReference type="EMBL" id="KAE9384882.1"/>
    </source>
</evidence>
<feature type="compositionally biased region" description="Basic and acidic residues" evidence="1">
    <location>
        <begin position="1"/>
        <end position="17"/>
    </location>
</feature>
<sequence>MPRDSKKGKGRQKRNEDAPLQNASGKGGARNKLTQKQNIALRSVLSDYYHVLEATDVIKQQLGERLPKPCNEFVNNKIDELLKAPEFAGLTNEKKTIALQSLTSRVTLHDAFRNYRKQSFRNAWAKAHPDETIPVVQAGSSSTAAIPILDKLCNGVTDRELFKTEYEAPINQRKEMLRSERLEHGRTLNPAAIYQQAQKDVWKALTADAKEDLKEKAHALNSDTLQNRLHYLKFT</sequence>
<organism evidence="2 3">
    <name type="scientific">Gymnopus androsaceus JB14</name>
    <dbReference type="NCBI Taxonomy" id="1447944"/>
    <lineage>
        <taxon>Eukaryota</taxon>
        <taxon>Fungi</taxon>
        <taxon>Dikarya</taxon>
        <taxon>Basidiomycota</taxon>
        <taxon>Agaricomycotina</taxon>
        <taxon>Agaricomycetes</taxon>
        <taxon>Agaricomycetidae</taxon>
        <taxon>Agaricales</taxon>
        <taxon>Marasmiineae</taxon>
        <taxon>Omphalotaceae</taxon>
        <taxon>Gymnopus</taxon>
    </lineage>
</organism>
<name>A0A6A4GGZ0_9AGAR</name>